<dbReference type="Proteomes" id="UP000830055">
    <property type="component" value="Chromosome"/>
</dbReference>
<sequence>MGGGGGAIAATAKIRLGGLKFSDECAHVVLAEAQAHPSAVTGLLRLLSRQKINLSYYGAIGSGAVQAAFCVSTDDLNRWQASATTLFPEWPSFPDAMRGAATLLLFPHQSRLSVLGGVLTVMAKHRLPLWSLGTSLSGIAVVTEARQLDRAAELLLQRFSLPANHAPFRAEPPEVDHGTLPPGASRLPVETAATYWERQIRVYGVNLQTDCTLTVVDLAAAHLEDAGRRLERSGAEGRFDLAVMQVHGDGYYLALVERCGGARCDLDSDFRGIDRRPVDLLSMHGPHFQDRYGVLLTALDSLQHHHIPVAAVSCTGSSIFLAVPQKKGEAAVAALTELFIVPKV</sequence>
<protein>
    <recommendedName>
        <fullName evidence="3">Aspartate kinase</fullName>
    </recommendedName>
</protein>
<gene>
    <name evidence="1" type="ORF">DPPLL_26280</name>
</gene>
<name>A0ABM7WBF8_9BACT</name>
<evidence type="ECO:0000313" key="1">
    <source>
        <dbReference type="EMBL" id="BDD88263.1"/>
    </source>
</evidence>
<dbReference type="InterPro" id="IPR045865">
    <property type="entry name" value="ACT-like_dom_sf"/>
</dbReference>
<dbReference type="SUPFAM" id="SSF55021">
    <property type="entry name" value="ACT-like"/>
    <property type="match status" value="1"/>
</dbReference>
<proteinExistence type="predicted"/>
<organism evidence="1 2">
    <name type="scientific">Desulfofustis limnaeus</name>
    <dbReference type="NCBI Taxonomy" id="2740163"/>
    <lineage>
        <taxon>Bacteria</taxon>
        <taxon>Pseudomonadati</taxon>
        <taxon>Thermodesulfobacteriota</taxon>
        <taxon>Desulfobulbia</taxon>
        <taxon>Desulfobulbales</taxon>
        <taxon>Desulfocapsaceae</taxon>
        <taxon>Desulfofustis</taxon>
    </lineage>
</organism>
<accession>A0ABM7WBF8</accession>
<evidence type="ECO:0000313" key="2">
    <source>
        <dbReference type="Proteomes" id="UP000830055"/>
    </source>
</evidence>
<reference evidence="1 2" key="1">
    <citation type="submission" date="2022-01" db="EMBL/GenBank/DDBJ databases">
        <title>Desulfofustis limnae sp. nov., a novel mesophilic sulfate-reducing bacterium isolated from marsh soil.</title>
        <authorList>
            <person name="Watanabe M."/>
            <person name="Takahashi A."/>
            <person name="Kojima H."/>
            <person name="Fukui M."/>
        </authorList>
    </citation>
    <scope>NUCLEOTIDE SEQUENCE [LARGE SCALE GENOMIC DNA]</scope>
    <source>
        <strain evidence="1 2">PPLL</strain>
    </source>
</reference>
<keyword evidence="2" id="KW-1185">Reference proteome</keyword>
<dbReference type="EMBL" id="AP025516">
    <property type="protein sequence ID" value="BDD88263.1"/>
    <property type="molecule type" value="Genomic_DNA"/>
</dbReference>
<evidence type="ECO:0008006" key="3">
    <source>
        <dbReference type="Google" id="ProtNLM"/>
    </source>
</evidence>
<dbReference type="RefSeq" id="WP_284151644.1">
    <property type="nucleotide sequence ID" value="NZ_AP025516.1"/>
</dbReference>